<keyword evidence="4" id="KW-1185">Reference proteome</keyword>
<dbReference type="PANTHER" id="PTHR39470:SF1">
    <property type="entry name" value="CHORISMATE SYNTHASE PROTEIN"/>
    <property type="match status" value="1"/>
</dbReference>
<sequence>MFTDFLVNTLLMAGLPFLLNIYLSNKNRRPEDRIERPKTKIDRIASIALLVGIVYEFIGLIYFQPPSIFKTLNIPSTSPNWLFQNRYREYLVDTYGQDFASFDPDNIRPNQLNDNLEQIRDFAHLFMELKDLERRATYLKYGEVAYTKCTWCESDGDYLLFNLSRDSLKYIYMLALLGAVTSTTRKNIWRFWSVVLVASVSLVEIFMYLTPQDGNVLKKSLFEQIKYNRHGMFIIIMALVWLFDRSDEKTEEELTQEIINRTVAMINRAQASELCTFATLTEGTLRKMFIDYYEKKEIEKSVVFSSPEYNDVRLQVIAKYNLEKMIEQSNAMSETIMNNYRILTNKDIPQKNKKEETGNAATPNTTA</sequence>
<reference evidence="3 4" key="1">
    <citation type="submission" date="2016-08" db="EMBL/GenBank/DDBJ databases">
        <title>A Parts List for Fungal Cellulosomes Revealed by Comparative Genomics.</title>
        <authorList>
            <consortium name="DOE Joint Genome Institute"/>
            <person name="Haitjema C.H."/>
            <person name="Gilmore S.P."/>
            <person name="Henske J.K."/>
            <person name="Solomon K.V."/>
            <person name="De Groot R."/>
            <person name="Kuo A."/>
            <person name="Mondo S.J."/>
            <person name="Salamov A.A."/>
            <person name="Labutti K."/>
            <person name="Zhao Z."/>
            <person name="Chiniquy J."/>
            <person name="Barry K."/>
            <person name="Brewer H.M."/>
            <person name="Purvine S.O."/>
            <person name="Wright A.T."/>
            <person name="Boxma B."/>
            <person name="Van Alen T."/>
            <person name="Hackstein J.H."/>
            <person name="Baker S.E."/>
            <person name="Grigoriev I.V."/>
            <person name="O'Malley M.A."/>
        </authorList>
    </citation>
    <scope>NUCLEOTIDE SEQUENCE [LARGE SCALE GENOMIC DNA]</scope>
    <source>
        <strain evidence="3 4">S4</strain>
    </source>
</reference>
<comment type="caution">
    <text evidence="3">The sequence shown here is derived from an EMBL/GenBank/DDBJ whole genome shotgun (WGS) entry which is preliminary data.</text>
</comment>
<evidence type="ECO:0000256" key="1">
    <source>
        <dbReference type="SAM" id="MobiDB-lite"/>
    </source>
</evidence>
<dbReference type="EMBL" id="MCFG01000300">
    <property type="protein sequence ID" value="ORX76404.1"/>
    <property type="molecule type" value="Genomic_DNA"/>
</dbReference>
<dbReference type="OrthoDB" id="4218123at2759"/>
<organism evidence="3 4">
    <name type="scientific">Anaeromyces robustus</name>
    <dbReference type="NCBI Taxonomy" id="1754192"/>
    <lineage>
        <taxon>Eukaryota</taxon>
        <taxon>Fungi</taxon>
        <taxon>Fungi incertae sedis</taxon>
        <taxon>Chytridiomycota</taxon>
        <taxon>Chytridiomycota incertae sedis</taxon>
        <taxon>Neocallimastigomycetes</taxon>
        <taxon>Neocallimastigales</taxon>
        <taxon>Neocallimastigaceae</taxon>
        <taxon>Anaeromyces</taxon>
    </lineage>
</organism>
<keyword evidence="2" id="KW-0812">Transmembrane</keyword>
<keyword evidence="2" id="KW-1133">Transmembrane helix</keyword>
<keyword evidence="2" id="KW-0472">Membrane</keyword>
<feature type="transmembrane region" description="Helical" evidence="2">
    <location>
        <begin position="6"/>
        <end position="23"/>
    </location>
</feature>
<reference evidence="3 4" key="2">
    <citation type="submission" date="2016-08" db="EMBL/GenBank/DDBJ databases">
        <title>Pervasive Adenine N6-methylation of Active Genes in Fungi.</title>
        <authorList>
            <consortium name="DOE Joint Genome Institute"/>
            <person name="Mondo S.J."/>
            <person name="Dannebaum R.O."/>
            <person name="Kuo R.C."/>
            <person name="Labutti K."/>
            <person name="Haridas S."/>
            <person name="Kuo A."/>
            <person name="Salamov A."/>
            <person name="Ahrendt S.R."/>
            <person name="Lipzen A."/>
            <person name="Sullivan W."/>
            <person name="Andreopoulos W.B."/>
            <person name="Clum A."/>
            <person name="Lindquist E."/>
            <person name="Daum C."/>
            <person name="Ramamoorthy G.K."/>
            <person name="Gryganskyi A."/>
            <person name="Culley D."/>
            <person name="Magnuson J.K."/>
            <person name="James T.Y."/>
            <person name="O'Malley M.A."/>
            <person name="Stajich J.E."/>
            <person name="Spatafora J.W."/>
            <person name="Visel A."/>
            <person name="Grigoriev I.V."/>
        </authorList>
    </citation>
    <scope>NUCLEOTIDE SEQUENCE [LARGE SCALE GENOMIC DNA]</scope>
    <source>
        <strain evidence="3 4">S4</strain>
    </source>
</reference>
<dbReference type="AlphaFoldDB" id="A0A1Y1WTD3"/>
<dbReference type="STRING" id="1754192.A0A1Y1WTD3"/>
<feature type="region of interest" description="Disordered" evidence="1">
    <location>
        <begin position="347"/>
        <end position="367"/>
    </location>
</feature>
<evidence type="ECO:0000313" key="4">
    <source>
        <dbReference type="Proteomes" id="UP000193944"/>
    </source>
</evidence>
<gene>
    <name evidence="3" type="ORF">BCR32DRAFT_271287</name>
</gene>
<proteinExistence type="predicted"/>
<accession>A0A1Y1WTD3</accession>
<evidence type="ECO:0000313" key="3">
    <source>
        <dbReference type="EMBL" id="ORX76404.1"/>
    </source>
</evidence>
<dbReference type="Proteomes" id="UP000193944">
    <property type="component" value="Unassembled WGS sequence"/>
</dbReference>
<feature type="transmembrane region" description="Helical" evidence="2">
    <location>
        <begin position="44"/>
        <end position="63"/>
    </location>
</feature>
<name>A0A1Y1WTD3_9FUNG</name>
<protein>
    <submittedName>
        <fullName evidence="3">Uncharacterized protein</fullName>
    </submittedName>
</protein>
<feature type="compositionally biased region" description="Basic and acidic residues" evidence="1">
    <location>
        <begin position="348"/>
        <end position="357"/>
    </location>
</feature>
<dbReference type="PANTHER" id="PTHR39470">
    <property type="entry name" value="CHROMOSOME 10, WHOLE GENOME SHOTGUN SEQUENCE"/>
    <property type="match status" value="1"/>
</dbReference>
<evidence type="ECO:0000256" key="2">
    <source>
        <dbReference type="SAM" id="Phobius"/>
    </source>
</evidence>